<dbReference type="GO" id="GO:0071543">
    <property type="term" value="P:diphosphoinositol polyphosphate metabolic process"/>
    <property type="evidence" value="ECO:0007669"/>
    <property type="project" value="TreeGrafter"/>
</dbReference>
<dbReference type="CDD" id="cd04666">
    <property type="entry name" value="NUDIX_DIPP2_like_Nudt4"/>
    <property type="match status" value="1"/>
</dbReference>
<dbReference type="InterPro" id="IPR015797">
    <property type="entry name" value="NUDIX_hydrolase-like_dom_sf"/>
</dbReference>
<dbReference type="Pfam" id="PF00293">
    <property type="entry name" value="NUDIX"/>
    <property type="match status" value="1"/>
</dbReference>
<proteinExistence type="predicted"/>
<dbReference type="Gene3D" id="3.90.79.10">
    <property type="entry name" value="Nucleoside Triphosphate Pyrophosphohydrolase"/>
    <property type="match status" value="1"/>
</dbReference>
<sequence>MNMHRTTQMPMKVARGQKRHARTQFAALCYRVVKDKPQILMITSRDTRRWIIPKGWPMDGMTPAQAAAEEAWEEAGVKGRIHPTVQGMFSYDKVLPDDGSVPCVVSVFALRVKSRSPDFPEKGERKVKWMSRKKAAARVREPELAQIIRKFDPSLLHW</sequence>
<gene>
    <name evidence="6" type="ORF">ATO10_14769</name>
</gene>
<dbReference type="GO" id="GO:0000298">
    <property type="term" value="F:endopolyphosphatase activity"/>
    <property type="evidence" value="ECO:0007669"/>
    <property type="project" value="TreeGrafter"/>
</dbReference>
<dbReference type="OrthoDB" id="7066910at2"/>
<dbReference type="GO" id="GO:1901907">
    <property type="term" value="P:diadenosine pentaphosphate catabolic process"/>
    <property type="evidence" value="ECO:0007669"/>
    <property type="project" value="TreeGrafter"/>
</dbReference>
<dbReference type="EMBL" id="AQQY01000013">
    <property type="protein sequence ID" value="KCV80923.1"/>
    <property type="molecule type" value="Genomic_DNA"/>
</dbReference>
<evidence type="ECO:0000256" key="4">
    <source>
        <dbReference type="ARBA" id="ARBA00022842"/>
    </source>
</evidence>
<dbReference type="InterPro" id="IPR047198">
    <property type="entry name" value="DDP-like_NUDIX"/>
</dbReference>
<keyword evidence="4" id="KW-0460">Magnesium</keyword>
<dbReference type="GO" id="GO:0034431">
    <property type="term" value="F:bis(5'-adenosyl)-hexaphosphatase activity"/>
    <property type="evidence" value="ECO:0007669"/>
    <property type="project" value="TreeGrafter"/>
</dbReference>
<reference evidence="6 7" key="1">
    <citation type="submission" date="2013-04" db="EMBL/GenBank/DDBJ databases">
        <title>Shimia sp. 22II-S11-Z10 Genome Sequencing.</title>
        <authorList>
            <person name="Lai Q."/>
            <person name="Li G."/>
            <person name="Shao Z."/>
        </authorList>
    </citation>
    <scope>NUCLEOTIDE SEQUENCE [LARGE SCALE GENOMIC DNA]</scope>
    <source>
        <strain evidence="7">22II-S11-Z10</strain>
    </source>
</reference>
<evidence type="ECO:0000313" key="7">
    <source>
        <dbReference type="Proteomes" id="UP000024836"/>
    </source>
</evidence>
<feature type="domain" description="Nudix hydrolase" evidence="5">
    <location>
        <begin position="22"/>
        <end position="152"/>
    </location>
</feature>
<protein>
    <submittedName>
        <fullName evidence="6">NUDIX domain-containing protein</fullName>
    </submittedName>
</protein>
<keyword evidence="2" id="KW-0479">Metal-binding</keyword>
<name>A0A058ZH57_9RHOB</name>
<dbReference type="PROSITE" id="PS51462">
    <property type="entry name" value="NUDIX"/>
    <property type="match status" value="1"/>
</dbReference>
<evidence type="ECO:0000256" key="3">
    <source>
        <dbReference type="ARBA" id="ARBA00022801"/>
    </source>
</evidence>
<comment type="cofactor">
    <cofactor evidence="1">
        <name>Mg(2+)</name>
        <dbReference type="ChEBI" id="CHEBI:18420"/>
    </cofactor>
</comment>
<dbReference type="GO" id="GO:0008486">
    <property type="term" value="F:diphosphoinositol-polyphosphate diphosphatase activity"/>
    <property type="evidence" value="ECO:0007669"/>
    <property type="project" value="TreeGrafter"/>
</dbReference>
<evidence type="ECO:0000256" key="2">
    <source>
        <dbReference type="ARBA" id="ARBA00022723"/>
    </source>
</evidence>
<dbReference type="SUPFAM" id="SSF55811">
    <property type="entry name" value="Nudix"/>
    <property type="match status" value="1"/>
</dbReference>
<accession>A0A058ZH57</accession>
<dbReference type="PANTHER" id="PTHR12629:SF0">
    <property type="entry name" value="DIPHOSPHOINOSITOL-POLYPHOSPHATE DIPHOSPHATASE"/>
    <property type="match status" value="1"/>
</dbReference>
<dbReference type="GO" id="GO:1901909">
    <property type="term" value="P:diadenosine hexaphosphate catabolic process"/>
    <property type="evidence" value="ECO:0007669"/>
    <property type="project" value="TreeGrafter"/>
</dbReference>
<dbReference type="PANTHER" id="PTHR12629">
    <property type="entry name" value="DIPHOSPHOINOSITOL POLYPHOSPHATE PHOSPHOHYDROLASE"/>
    <property type="match status" value="1"/>
</dbReference>
<dbReference type="AlphaFoldDB" id="A0A058ZH57"/>
<dbReference type="GO" id="GO:0046872">
    <property type="term" value="F:metal ion binding"/>
    <property type="evidence" value="ECO:0007669"/>
    <property type="project" value="UniProtKB-KW"/>
</dbReference>
<dbReference type="STRING" id="1461693.ATO10_14769"/>
<dbReference type="InterPro" id="IPR000086">
    <property type="entry name" value="NUDIX_hydrolase_dom"/>
</dbReference>
<dbReference type="Proteomes" id="UP000024836">
    <property type="component" value="Unassembled WGS sequence"/>
</dbReference>
<dbReference type="RefSeq" id="WP_035253062.1">
    <property type="nucleotide sequence ID" value="NZ_AQQY01000013.1"/>
</dbReference>
<dbReference type="eggNOG" id="COG0494">
    <property type="taxonomic scope" value="Bacteria"/>
</dbReference>
<dbReference type="GO" id="GO:0005737">
    <property type="term" value="C:cytoplasm"/>
    <property type="evidence" value="ECO:0007669"/>
    <property type="project" value="TreeGrafter"/>
</dbReference>
<keyword evidence="7" id="KW-1185">Reference proteome</keyword>
<evidence type="ECO:0000313" key="6">
    <source>
        <dbReference type="EMBL" id="KCV80923.1"/>
    </source>
</evidence>
<dbReference type="GO" id="GO:0034432">
    <property type="term" value="F:bis(5'-adenosyl)-pentaphosphatase activity"/>
    <property type="evidence" value="ECO:0007669"/>
    <property type="project" value="TreeGrafter"/>
</dbReference>
<comment type="caution">
    <text evidence="6">The sequence shown here is derived from an EMBL/GenBank/DDBJ whole genome shotgun (WGS) entry which is preliminary data.</text>
</comment>
<dbReference type="GO" id="GO:1901911">
    <property type="term" value="P:adenosine 5'-(hexahydrogen pentaphosphate) catabolic process"/>
    <property type="evidence" value="ECO:0007669"/>
    <property type="project" value="TreeGrafter"/>
</dbReference>
<keyword evidence="3" id="KW-0378">Hydrolase</keyword>
<organism evidence="6 7">
    <name type="scientific">Actibacterium atlanticum</name>
    <dbReference type="NCBI Taxonomy" id="1461693"/>
    <lineage>
        <taxon>Bacteria</taxon>
        <taxon>Pseudomonadati</taxon>
        <taxon>Pseudomonadota</taxon>
        <taxon>Alphaproteobacteria</taxon>
        <taxon>Rhodobacterales</taxon>
        <taxon>Roseobacteraceae</taxon>
        <taxon>Actibacterium</taxon>
    </lineage>
</organism>
<evidence type="ECO:0000256" key="1">
    <source>
        <dbReference type="ARBA" id="ARBA00001946"/>
    </source>
</evidence>
<evidence type="ECO:0000259" key="5">
    <source>
        <dbReference type="PROSITE" id="PS51462"/>
    </source>
</evidence>